<dbReference type="InterPro" id="IPR007527">
    <property type="entry name" value="Znf_SWIM"/>
</dbReference>
<organism evidence="5 6">
    <name type="scientific">Heracleum sosnowskyi</name>
    <dbReference type="NCBI Taxonomy" id="360622"/>
    <lineage>
        <taxon>Eukaryota</taxon>
        <taxon>Viridiplantae</taxon>
        <taxon>Streptophyta</taxon>
        <taxon>Embryophyta</taxon>
        <taxon>Tracheophyta</taxon>
        <taxon>Spermatophyta</taxon>
        <taxon>Magnoliopsida</taxon>
        <taxon>eudicotyledons</taxon>
        <taxon>Gunneridae</taxon>
        <taxon>Pentapetalae</taxon>
        <taxon>asterids</taxon>
        <taxon>campanulids</taxon>
        <taxon>Apiales</taxon>
        <taxon>Apiaceae</taxon>
        <taxon>Apioideae</taxon>
        <taxon>apioid superclade</taxon>
        <taxon>Tordylieae</taxon>
        <taxon>Tordyliinae</taxon>
        <taxon>Heracleum</taxon>
    </lineage>
</organism>
<feature type="region of interest" description="Disordered" evidence="3">
    <location>
        <begin position="191"/>
        <end position="232"/>
    </location>
</feature>
<dbReference type="EMBL" id="JAUIZM010000004">
    <property type="protein sequence ID" value="KAK1386420.1"/>
    <property type="molecule type" value="Genomic_DNA"/>
</dbReference>
<dbReference type="Proteomes" id="UP001237642">
    <property type="component" value="Unassembled WGS sequence"/>
</dbReference>
<keyword evidence="2" id="KW-0479">Metal-binding</keyword>
<accession>A0AAD8IIL6</accession>
<reference evidence="5" key="1">
    <citation type="submission" date="2023-02" db="EMBL/GenBank/DDBJ databases">
        <title>Genome of toxic invasive species Heracleum sosnowskyi carries increased number of genes despite the absence of recent whole-genome duplications.</title>
        <authorList>
            <person name="Schelkunov M."/>
            <person name="Shtratnikova V."/>
            <person name="Makarenko M."/>
            <person name="Klepikova A."/>
            <person name="Omelchenko D."/>
            <person name="Novikova G."/>
            <person name="Obukhova E."/>
            <person name="Bogdanov V."/>
            <person name="Penin A."/>
            <person name="Logacheva M."/>
        </authorList>
    </citation>
    <scope>NUCLEOTIDE SEQUENCE</scope>
    <source>
        <strain evidence="5">Hsosn_3</strain>
        <tissue evidence="5">Leaf</tissue>
    </source>
</reference>
<keyword evidence="2" id="KW-0862">Zinc</keyword>
<dbReference type="PANTHER" id="PTHR31669">
    <property type="entry name" value="PROTEIN FAR1-RELATED SEQUENCE 10-RELATED"/>
    <property type="match status" value="1"/>
</dbReference>
<evidence type="ECO:0000259" key="4">
    <source>
        <dbReference type="PROSITE" id="PS50158"/>
    </source>
</evidence>
<dbReference type="PANTHER" id="PTHR31669:SF251">
    <property type="entry name" value="PROTEIN FAR1-RELATED SEQUENCE"/>
    <property type="match status" value="1"/>
</dbReference>
<evidence type="ECO:0000256" key="2">
    <source>
        <dbReference type="RuleBase" id="RU367018"/>
    </source>
</evidence>
<dbReference type="InterPro" id="IPR001878">
    <property type="entry name" value="Znf_CCHC"/>
</dbReference>
<comment type="subcellular location">
    <subcellularLocation>
        <location evidence="2">Nucleus</location>
    </subcellularLocation>
</comment>
<reference evidence="5" key="2">
    <citation type="submission" date="2023-05" db="EMBL/GenBank/DDBJ databases">
        <authorList>
            <person name="Schelkunov M.I."/>
        </authorList>
    </citation>
    <scope>NUCLEOTIDE SEQUENCE</scope>
    <source>
        <strain evidence="5">Hsosn_3</strain>
        <tissue evidence="5">Leaf</tissue>
    </source>
</reference>
<dbReference type="GO" id="GO:0003676">
    <property type="term" value="F:nucleic acid binding"/>
    <property type="evidence" value="ECO:0007669"/>
    <property type="project" value="InterPro"/>
</dbReference>
<dbReference type="InterPro" id="IPR031052">
    <property type="entry name" value="FHY3/FAR1"/>
</dbReference>
<keyword evidence="6" id="KW-1185">Reference proteome</keyword>
<comment type="function">
    <text evidence="2">Putative transcription activator involved in regulating light control of development.</text>
</comment>
<keyword evidence="1 2" id="KW-0863">Zinc-finger</keyword>
<dbReference type="GO" id="GO:0005634">
    <property type="term" value="C:nucleus"/>
    <property type="evidence" value="ECO:0007669"/>
    <property type="project" value="UniProtKB-SubCell"/>
</dbReference>
<evidence type="ECO:0000256" key="3">
    <source>
        <dbReference type="SAM" id="MobiDB-lite"/>
    </source>
</evidence>
<sequence>MYEYLGIPCRHIIAVLTKRCVSEIPNAFLRRRWTKDSNRVDGMLPYHLTGDEASSHDLTPTERFNNMTLLTMAFCHSSMASKERYEYAISVINRETEILENLGVDGIEHVSSEVGTKTTQEDGDGLHEPIHEPILDPIVSQTKGRKKDTRFKSAIETIRKTPRKCSKCGHEGHDIRTCEKFKEILLNAQSSQSTQSGQCGGESGNMDGGTVSDNDSVSHVSDSLPSSEGEVFMDSPTCDELDEICRNLPPYYDIMEFNEVIEPSPIVEEEDVDLYPPKEMTYRSTNWKDACLWTASEAMFEKVAYNVTPYFLPILNLGKDIEGKWRLSDWDGDDVVECDNIRDIFKLSPREGCTRDQMRVEYVKGWVSNVTDGGNIKGLYATFRLYDGTRTICVSLHNDTATHKAISTGVLRDGCVVVLYHVVVFINANPPPGVRSHRLSAGFSNVLEYFG</sequence>
<keyword evidence="2" id="KW-0539">Nucleus</keyword>
<dbReference type="AlphaFoldDB" id="A0AAD8IIL6"/>
<feature type="domain" description="CCHC-type" evidence="4">
    <location>
        <begin position="163"/>
        <end position="180"/>
    </location>
</feature>
<evidence type="ECO:0000313" key="6">
    <source>
        <dbReference type="Proteomes" id="UP001237642"/>
    </source>
</evidence>
<dbReference type="GO" id="GO:0008270">
    <property type="term" value="F:zinc ion binding"/>
    <property type="evidence" value="ECO:0007669"/>
    <property type="project" value="UniProtKB-UniRule"/>
</dbReference>
<gene>
    <name evidence="5" type="ORF">POM88_014598</name>
</gene>
<dbReference type="GO" id="GO:0006355">
    <property type="term" value="P:regulation of DNA-templated transcription"/>
    <property type="evidence" value="ECO:0007669"/>
    <property type="project" value="UniProtKB-UniRule"/>
</dbReference>
<feature type="compositionally biased region" description="Gly residues" evidence="3">
    <location>
        <begin position="198"/>
        <end position="207"/>
    </location>
</feature>
<feature type="compositionally biased region" description="Low complexity" evidence="3">
    <location>
        <begin position="211"/>
        <end position="227"/>
    </location>
</feature>
<comment type="similarity">
    <text evidence="2">Belongs to the FHY3/FAR1 family.</text>
</comment>
<dbReference type="Pfam" id="PF04434">
    <property type="entry name" value="SWIM"/>
    <property type="match status" value="1"/>
</dbReference>
<name>A0AAD8IIL6_9APIA</name>
<comment type="caution">
    <text evidence="5">The sequence shown here is derived from an EMBL/GenBank/DDBJ whole genome shotgun (WGS) entry which is preliminary data.</text>
</comment>
<protein>
    <recommendedName>
        <fullName evidence="2">Protein FAR1-RELATED SEQUENCE</fullName>
    </recommendedName>
</protein>
<proteinExistence type="inferred from homology"/>
<evidence type="ECO:0000313" key="5">
    <source>
        <dbReference type="EMBL" id="KAK1386420.1"/>
    </source>
</evidence>
<dbReference type="PROSITE" id="PS50158">
    <property type="entry name" value="ZF_CCHC"/>
    <property type="match status" value="1"/>
</dbReference>
<evidence type="ECO:0000256" key="1">
    <source>
        <dbReference type="PROSITE-ProRule" id="PRU00047"/>
    </source>
</evidence>